<feature type="region of interest" description="Disordered" evidence="1">
    <location>
        <begin position="424"/>
        <end position="531"/>
    </location>
</feature>
<protein>
    <submittedName>
        <fullName evidence="2">Uncharacterized protein</fullName>
    </submittedName>
</protein>
<evidence type="ECO:0000313" key="3">
    <source>
        <dbReference type="Proteomes" id="UP001595699"/>
    </source>
</evidence>
<sequence>MDYAALTIEQQLALVRTELANSGSYQMIIDQWLAIRNEFSLAEASLQTEAGGLANQWTDDGGKALQAGVAESLKSLKPWVTAPDVAIVLGPLRQQIIDTERVISALDAERVALEVYDGELPVTPTLIAARLHAWYRKGAIQRDGGAAMNALAQSFQNATAELTKATPTTTWYGPEGGDPAAAVPPADGTSPGAGGRGGAPGGGGTSGSFDGLDSETAALAGSEPYGGALPASYAASPGSLGSPSAAPGLPGAGGFGGSDPVLDGAPVPAPPLPTVPGIPTVPGGPTVPGAPTFPGPPPPWTGMPPPQPRPRLPQVPTGPYIPRSIPDPGGPIVPPPAPGTLGGRAARGGQGGFRLPAIGGAGGVGGLPGIPGGSGAVDAAAGSTQPGRGVVARATVGPTAGNIPGTAIPGTAAAGMATGAATAGSAAGSAVPPPMMPPMAPGQGGEKPKPGNAERAKQIRRPPATFPGVPVRLRGRVDGTESNGFGSVAAASQQTARRREREAPEPETLRLLDEELWDVTSQPQRNRQTAV</sequence>
<dbReference type="RefSeq" id="WP_205121725.1">
    <property type="nucleotide sequence ID" value="NZ_JAFBCM010000001.1"/>
</dbReference>
<feature type="compositionally biased region" description="Low complexity" evidence="1">
    <location>
        <begin position="277"/>
        <end position="290"/>
    </location>
</feature>
<comment type="caution">
    <text evidence="2">The sequence shown here is derived from an EMBL/GenBank/DDBJ whole genome shotgun (WGS) entry which is preliminary data.</text>
</comment>
<reference evidence="3" key="1">
    <citation type="journal article" date="2019" name="Int. J. Syst. Evol. Microbiol.">
        <title>The Global Catalogue of Microorganisms (GCM) 10K type strain sequencing project: providing services to taxonomists for standard genome sequencing and annotation.</title>
        <authorList>
            <consortium name="The Broad Institute Genomics Platform"/>
            <consortium name="The Broad Institute Genome Sequencing Center for Infectious Disease"/>
            <person name="Wu L."/>
            <person name="Ma J."/>
        </authorList>
    </citation>
    <scope>NUCLEOTIDE SEQUENCE [LARGE SCALE GENOMIC DNA]</scope>
    <source>
        <strain evidence="3">CGMCC 4.7241</strain>
    </source>
</reference>
<dbReference type="EMBL" id="JBHRZH010000047">
    <property type="protein sequence ID" value="MFC3766049.1"/>
    <property type="molecule type" value="Genomic_DNA"/>
</dbReference>
<keyword evidence="3" id="KW-1185">Reference proteome</keyword>
<feature type="region of interest" description="Disordered" evidence="1">
    <location>
        <begin position="236"/>
        <end position="333"/>
    </location>
</feature>
<evidence type="ECO:0000256" key="1">
    <source>
        <dbReference type="SAM" id="MobiDB-lite"/>
    </source>
</evidence>
<evidence type="ECO:0000313" key="2">
    <source>
        <dbReference type="EMBL" id="MFC3766049.1"/>
    </source>
</evidence>
<name>A0ABV7YPC8_9ACTN</name>
<feature type="compositionally biased region" description="Low complexity" evidence="1">
    <location>
        <begin position="177"/>
        <end position="190"/>
    </location>
</feature>
<organism evidence="2 3">
    <name type="scientific">Tenggerimyces flavus</name>
    <dbReference type="NCBI Taxonomy" id="1708749"/>
    <lineage>
        <taxon>Bacteria</taxon>
        <taxon>Bacillati</taxon>
        <taxon>Actinomycetota</taxon>
        <taxon>Actinomycetes</taxon>
        <taxon>Propionibacteriales</taxon>
        <taxon>Nocardioidaceae</taxon>
        <taxon>Tenggerimyces</taxon>
    </lineage>
</organism>
<gene>
    <name evidence="2" type="ORF">ACFOUW_34810</name>
</gene>
<proteinExistence type="predicted"/>
<feature type="compositionally biased region" description="Pro residues" evidence="1">
    <location>
        <begin position="291"/>
        <end position="313"/>
    </location>
</feature>
<feature type="compositionally biased region" description="Basic and acidic residues" evidence="1">
    <location>
        <begin position="446"/>
        <end position="457"/>
    </location>
</feature>
<dbReference type="Proteomes" id="UP001595699">
    <property type="component" value="Unassembled WGS sequence"/>
</dbReference>
<feature type="compositionally biased region" description="Pro residues" evidence="1">
    <location>
        <begin position="267"/>
        <end position="276"/>
    </location>
</feature>
<accession>A0ABV7YPC8</accession>
<feature type="compositionally biased region" description="Polar residues" evidence="1">
    <location>
        <begin position="519"/>
        <end position="531"/>
    </location>
</feature>
<feature type="compositionally biased region" description="Low complexity" evidence="1">
    <location>
        <begin position="236"/>
        <end position="249"/>
    </location>
</feature>
<feature type="compositionally biased region" description="Basic and acidic residues" evidence="1">
    <location>
        <begin position="497"/>
        <end position="513"/>
    </location>
</feature>
<feature type="compositionally biased region" description="Pro residues" evidence="1">
    <location>
        <begin position="431"/>
        <end position="440"/>
    </location>
</feature>
<feature type="region of interest" description="Disordered" evidence="1">
    <location>
        <begin position="167"/>
        <end position="214"/>
    </location>
</feature>
<feature type="compositionally biased region" description="Gly residues" evidence="1">
    <location>
        <begin position="191"/>
        <end position="206"/>
    </location>
</feature>